<reference evidence="1" key="1">
    <citation type="submission" date="2020-05" db="UniProtKB">
        <authorList>
            <consortium name="EnsemblMetazoa"/>
        </authorList>
    </citation>
    <scope>IDENTIFICATION</scope>
    <source>
        <strain evidence="1">TTRI</strain>
    </source>
</reference>
<evidence type="ECO:0000313" key="2">
    <source>
        <dbReference type="Proteomes" id="UP000078200"/>
    </source>
</evidence>
<dbReference type="VEuPathDB" id="VectorBase:GAUT044008"/>
<keyword evidence="2" id="KW-1185">Reference proteome</keyword>
<dbReference type="EnsemblMetazoa" id="GAUT044008-RA">
    <property type="protein sequence ID" value="GAUT044008-PA"/>
    <property type="gene ID" value="GAUT044008"/>
</dbReference>
<accession>A0A1A9VQ44</accession>
<sequence length="106" mass="12828">MWYSTYTRSGGMLFLTPCKPLVNIEEVITIILFNVILKSSQFLKKKWDSNIWLTLKPLLHFKGHFKRFKDTLLQRFTFPWLIQLEQKRGVSNFKLRIFQHHKNMEV</sequence>
<dbReference type="Proteomes" id="UP000078200">
    <property type="component" value="Unassembled WGS sequence"/>
</dbReference>
<protein>
    <submittedName>
        <fullName evidence="1">Uncharacterized protein</fullName>
    </submittedName>
</protein>
<name>A0A1A9VQ44_GLOAU</name>
<evidence type="ECO:0000313" key="1">
    <source>
        <dbReference type="EnsemblMetazoa" id="GAUT044008-PA"/>
    </source>
</evidence>
<proteinExistence type="predicted"/>
<dbReference type="AlphaFoldDB" id="A0A1A9VQ44"/>
<organism evidence="1 2">
    <name type="scientific">Glossina austeni</name>
    <name type="common">Savannah tsetse fly</name>
    <dbReference type="NCBI Taxonomy" id="7395"/>
    <lineage>
        <taxon>Eukaryota</taxon>
        <taxon>Metazoa</taxon>
        <taxon>Ecdysozoa</taxon>
        <taxon>Arthropoda</taxon>
        <taxon>Hexapoda</taxon>
        <taxon>Insecta</taxon>
        <taxon>Pterygota</taxon>
        <taxon>Neoptera</taxon>
        <taxon>Endopterygota</taxon>
        <taxon>Diptera</taxon>
        <taxon>Brachycera</taxon>
        <taxon>Muscomorpha</taxon>
        <taxon>Hippoboscoidea</taxon>
        <taxon>Glossinidae</taxon>
        <taxon>Glossina</taxon>
    </lineage>
</organism>